<accession>A0ABS7CZA2</accession>
<feature type="domain" description="DUF5606" evidence="2">
    <location>
        <begin position="5"/>
        <end position="51"/>
    </location>
</feature>
<keyword evidence="5" id="KW-1185">Reference proteome</keyword>
<feature type="region of interest" description="Disordered" evidence="1">
    <location>
        <begin position="134"/>
        <end position="191"/>
    </location>
</feature>
<dbReference type="Gene3D" id="1.10.10.1650">
    <property type="match status" value="1"/>
</dbReference>
<evidence type="ECO:0000259" key="3">
    <source>
        <dbReference type="Pfam" id="PF21186"/>
    </source>
</evidence>
<dbReference type="Proteomes" id="UP000813018">
    <property type="component" value="Unassembled WGS sequence"/>
</dbReference>
<evidence type="ECO:0000313" key="4">
    <source>
        <dbReference type="EMBL" id="MBW7469191.1"/>
    </source>
</evidence>
<dbReference type="InterPro" id="IPR049280">
    <property type="entry name" value="DUF6852"/>
</dbReference>
<dbReference type="Pfam" id="PF18347">
    <property type="entry name" value="DUF5606"/>
    <property type="match status" value="1"/>
</dbReference>
<evidence type="ECO:0000256" key="1">
    <source>
        <dbReference type="SAM" id="MobiDB-lite"/>
    </source>
</evidence>
<proteinExistence type="predicted"/>
<evidence type="ECO:0000313" key="5">
    <source>
        <dbReference type="Proteomes" id="UP000813018"/>
    </source>
</evidence>
<feature type="domain" description="DUF6852" evidence="3">
    <location>
        <begin position="54"/>
        <end position="123"/>
    </location>
</feature>
<dbReference type="Pfam" id="PF21186">
    <property type="entry name" value="DUF6852"/>
    <property type="match status" value="1"/>
</dbReference>
<comment type="caution">
    <text evidence="4">The sequence shown here is derived from an EMBL/GenBank/DDBJ whole genome shotgun (WGS) entry which is preliminary data.</text>
</comment>
<dbReference type="Gene3D" id="2.30.30.730">
    <property type="match status" value="1"/>
</dbReference>
<organism evidence="4 5">
    <name type="scientific">Pontibacter aydingkolensis</name>
    <dbReference type="NCBI Taxonomy" id="1911536"/>
    <lineage>
        <taxon>Bacteria</taxon>
        <taxon>Pseudomonadati</taxon>
        <taxon>Bacteroidota</taxon>
        <taxon>Cytophagia</taxon>
        <taxon>Cytophagales</taxon>
        <taxon>Hymenobacteraceae</taxon>
        <taxon>Pontibacter</taxon>
    </lineage>
</organism>
<dbReference type="InterPro" id="IPR041218">
    <property type="entry name" value="DUF5606"/>
</dbReference>
<name>A0ABS7CZA2_9BACT</name>
<dbReference type="RefSeq" id="WP_219879064.1">
    <property type="nucleotide sequence ID" value="NZ_JAHYXK010000029.1"/>
</dbReference>
<gene>
    <name evidence="4" type="ORF">K0O23_19115</name>
</gene>
<dbReference type="EMBL" id="JAHYXK010000029">
    <property type="protein sequence ID" value="MBW7469191.1"/>
    <property type="molecule type" value="Genomic_DNA"/>
</dbReference>
<evidence type="ECO:0000259" key="2">
    <source>
        <dbReference type="Pfam" id="PF18347"/>
    </source>
</evidence>
<dbReference type="InterPro" id="IPR049282">
    <property type="entry name" value="BVU_3817_N_sf"/>
</dbReference>
<dbReference type="InterPro" id="IPR049281">
    <property type="entry name" value="BVU_3817-like_C_sf"/>
</dbReference>
<reference evidence="4 5" key="1">
    <citation type="journal article" date="2016" name="Int. J. Syst. Evol. Microbiol.">
        <title>Pontibacter aydingkolensis sp. nov., isolated from soil of a salt lake.</title>
        <authorList>
            <person name="Osman G."/>
            <person name="Zhang T."/>
            <person name="Lou K."/>
            <person name="Gao Y."/>
            <person name="Chang W."/>
            <person name="Lin Q."/>
            <person name="Yang H.M."/>
            <person name="Huo X.D."/>
            <person name="Wang N."/>
        </authorList>
    </citation>
    <scope>NUCLEOTIDE SEQUENCE [LARGE SCALE GENOMIC DNA]</scope>
    <source>
        <strain evidence="4 5">KACC 19255</strain>
    </source>
</reference>
<protein>
    <submittedName>
        <fullName evidence="4">DUF5606 domain-containing protein</fullName>
    </submittedName>
</protein>
<sequence length="191" mass="21576">MPIDLRQVAAISGQSGLYQIVKPTRTGVIVQSLEDTPRTIVAQARHRMSILDEISIYTTDEEGTVPLAEVFERIHKKYGDKLPLSEKPDNEDYKKFMSDVLPNYDEDRVYTSDMKKLAAWYLIVNKHIGFAEEEKETAAEKKAAKEQEAPKEKKAAADKKEKEAPKAKKATADKKEKTAEAKPKKPKADKE</sequence>